<accession>A0A1L7X304</accession>
<sequence length="401" mass="43689">MTHLKGTQKVTKMFELPGCFAKVSKLAASSVRDKKPGIVLTCVLWVLLNIAAQAGVAMLGLTYSLNPAIDLTRPVLSFSNMSEAFGRILDGDSTLSNRLTAHTYGEMALQFTPVPLSILGVDNLDIIPNLAGYLSLVDFDLCLGPNSTTYMTYLETVDCGPRCAKVFVFENNGTSAYYHECAVNFSIVRKATVKVQQISDDHARLAAGAIARQGYQSAGNTNRNQFQQFPSQSTYGTFQAGSSILKADDLRKYAIGVVVVAEQILPVIDTTTSDATQVIGWVPQQGLILSIDHTAYMWAIFGSMAGAHLVLWIIGAYIASRVAVIENSFLKIALVLRPVTDELEEQGLLLGGHRHEHHALNGDVVYGPREEGEPAGVRALEISRVANCERVSKRWEGYYDP</sequence>
<dbReference type="OrthoDB" id="3596604at2759"/>
<evidence type="ECO:0000313" key="2">
    <source>
        <dbReference type="EMBL" id="CZR59393.1"/>
    </source>
</evidence>
<proteinExistence type="predicted"/>
<feature type="transmembrane region" description="Helical" evidence="1">
    <location>
        <begin position="295"/>
        <end position="319"/>
    </location>
</feature>
<evidence type="ECO:0000256" key="1">
    <source>
        <dbReference type="SAM" id="Phobius"/>
    </source>
</evidence>
<reference evidence="2 3" key="1">
    <citation type="submission" date="2016-03" db="EMBL/GenBank/DDBJ databases">
        <authorList>
            <person name="Ploux O."/>
        </authorList>
    </citation>
    <scope>NUCLEOTIDE SEQUENCE [LARGE SCALE GENOMIC DNA]</scope>
    <source>
        <strain evidence="2 3">UAMH 11012</strain>
    </source>
</reference>
<feature type="transmembrane region" description="Helical" evidence="1">
    <location>
        <begin position="38"/>
        <end position="63"/>
    </location>
</feature>
<dbReference type="Proteomes" id="UP000184330">
    <property type="component" value="Unassembled WGS sequence"/>
</dbReference>
<keyword evidence="1" id="KW-1133">Transmembrane helix</keyword>
<keyword evidence="1" id="KW-0812">Transmembrane</keyword>
<evidence type="ECO:0000313" key="3">
    <source>
        <dbReference type="Proteomes" id="UP000184330"/>
    </source>
</evidence>
<keyword evidence="3" id="KW-1185">Reference proteome</keyword>
<dbReference type="AlphaFoldDB" id="A0A1L7X304"/>
<organism evidence="2 3">
    <name type="scientific">Phialocephala subalpina</name>
    <dbReference type="NCBI Taxonomy" id="576137"/>
    <lineage>
        <taxon>Eukaryota</taxon>
        <taxon>Fungi</taxon>
        <taxon>Dikarya</taxon>
        <taxon>Ascomycota</taxon>
        <taxon>Pezizomycotina</taxon>
        <taxon>Leotiomycetes</taxon>
        <taxon>Helotiales</taxon>
        <taxon>Mollisiaceae</taxon>
        <taxon>Phialocephala</taxon>
        <taxon>Phialocephala fortinii species complex</taxon>
    </lineage>
</organism>
<protein>
    <submittedName>
        <fullName evidence="2">Uncharacterized protein</fullName>
    </submittedName>
</protein>
<keyword evidence="1" id="KW-0472">Membrane</keyword>
<name>A0A1L7X304_9HELO</name>
<gene>
    <name evidence="2" type="ORF">PAC_09285</name>
</gene>
<dbReference type="EMBL" id="FJOG01000013">
    <property type="protein sequence ID" value="CZR59393.1"/>
    <property type="molecule type" value="Genomic_DNA"/>
</dbReference>